<feature type="non-terminal residue" evidence="1">
    <location>
        <position position="1"/>
    </location>
</feature>
<comment type="caution">
    <text evidence="1">The sequence shown here is derived from an EMBL/GenBank/DDBJ whole genome shotgun (WGS) entry which is preliminary data.</text>
</comment>
<dbReference type="AlphaFoldDB" id="A0A0F8Y012"/>
<name>A0A0F8Y012_9ZZZZ</name>
<protein>
    <submittedName>
        <fullName evidence="1">Uncharacterized protein</fullName>
    </submittedName>
</protein>
<reference evidence="1" key="1">
    <citation type="journal article" date="2015" name="Nature">
        <title>Complex archaea that bridge the gap between prokaryotes and eukaryotes.</title>
        <authorList>
            <person name="Spang A."/>
            <person name="Saw J.H."/>
            <person name="Jorgensen S.L."/>
            <person name="Zaremba-Niedzwiedzka K."/>
            <person name="Martijn J."/>
            <person name="Lind A.E."/>
            <person name="van Eijk R."/>
            <person name="Schleper C."/>
            <person name="Guy L."/>
            <person name="Ettema T.J."/>
        </authorList>
    </citation>
    <scope>NUCLEOTIDE SEQUENCE</scope>
</reference>
<accession>A0A0F8Y012</accession>
<proteinExistence type="predicted"/>
<dbReference type="EMBL" id="LAZR01069511">
    <property type="protein sequence ID" value="KKK47574.1"/>
    <property type="molecule type" value="Genomic_DNA"/>
</dbReference>
<sequence length="150" mass="17966">SLNLEKLEDSALNVLIKRINEIKVERENRGKSQYELLEEVLRKVHTKVINSHDMLMADKKGNIMSWKDLEDYDIFKEKLYDLIKDDIKETTSARSLFSIFKLAFLSEEERLKEKRKKELRKKEKVISVYNQKTDRFELVLNPEYENNPEN</sequence>
<evidence type="ECO:0000313" key="1">
    <source>
        <dbReference type="EMBL" id="KKK47574.1"/>
    </source>
</evidence>
<organism evidence="1">
    <name type="scientific">marine sediment metagenome</name>
    <dbReference type="NCBI Taxonomy" id="412755"/>
    <lineage>
        <taxon>unclassified sequences</taxon>
        <taxon>metagenomes</taxon>
        <taxon>ecological metagenomes</taxon>
    </lineage>
</organism>
<gene>
    <name evidence="1" type="ORF">LCGC14_3153830</name>
</gene>